<evidence type="ECO:0000256" key="1">
    <source>
        <dbReference type="SAM" id="MobiDB-lite"/>
    </source>
</evidence>
<proteinExistence type="predicted"/>
<evidence type="ECO:0000313" key="3">
    <source>
        <dbReference type="EMBL" id="EHN09456.1"/>
    </source>
</evidence>
<dbReference type="RefSeq" id="WP_007578073.1">
    <property type="nucleotide sequence ID" value="NZ_AGUD01000287.1"/>
</dbReference>
<keyword evidence="2" id="KW-0812">Transmembrane</keyword>
<evidence type="ECO:0000313" key="4">
    <source>
        <dbReference type="Proteomes" id="UP000005143"/>
    </source>
</evidence>
<dbReference type="AlphaFoldDB" id="H0EA18"/>
<feature type="region of interest" description="Disordered" evidence="1">
    <location>
        <begin position="196"/>
        <end position="242"/>
    </location>
</feature>
<evidence type="ECO:0000256" key="2">
    <source>
        <dbReference type="SAM" id="Phobius"/>
    </source>
</evidence>
<reference evidence="3 4" key="1">
    <citation type="journal article" date="2013" name="Biodegradation">
        <title>Quantitative proteomic analysis of ibuprofen-degrading Patulibacter sp. strain I11.</title>
        <authorList>
            <person name="Almeida B."/>
            <person name="Kjeldal H."/>
            <person name="Lolas I."/>
            <person name="Knudsen A.D."/>
            <person name="Carvalho G."/>
            <person name="Nielsen K.L."/>
            <person name="Barreto Crespo M.T."/>
            <person name="Stensballe A."/>
            <person name="Nielsen J.L."/>
        </authorList>
    </citation>
    <scope>NUCLEOTIDE SEQUENCE [LARGE SCALE GENOMIC DNA]</scope>
    <source>
        <strain evidence="3 4">I11</strain>
    </source>
</reference>
<sequence length="242" mass="26572">MSPAADRNPFTLRHDGRELAVEQEESGFHTILRLLVDGEPRAERRVMGDTTLEAEGIAVEVALTFMGRIRRCLLADAEERIPFEPPAGSRAERRVRLQREHPVRYTALEGGRAVAGVLVPLLGIGALLRLLVPKVDIDLPDVPLPDVDLPDVVPDVDLPSIHVPGWLDAFLASGRYWIPVLIAVGLAIGEIRRQRRKREREAAARPDPGPRPHPSEDASGDPDGAPAQEERPVADRDQAPTI</sequence>
<comment type="caution">
    <text evidence="3">The sequence shown here is derived from an EMBL/GenBank/DDBJ whole genome shotgun (WGS) entry which is preliminary data.</text>
</comment>
<dbReference type="Proteomes" id="UP000005143">
    <property type="component" value="Unassembled WGS sequence"/>
</dbReference>
<feature type="transmembrane region" description="Helical" evidence="2">
    <location>
        <begin position="174"/>
        <end position="191"/>
    </location>
</feature>
<name>H0EA18_9ACTN</name>
<organism evidence="3 4">
    <name type="scientific">Patulibacter medicamentivorans</name>
    <dbReference type="NCBI Taxonomy" id="1097667"/>
    <lineage>
        <taxon>Bacteria</taxon>
        <taxon>Bacillati</taxon>
        <taxon>Actinomycetota</taxon>
        <taxon>Thermoleophilia</taxon>
        <taxon>Solirubrobacterales</taxon>
        <taxon>Patulibacteraceae</taxon>
        <taxon>Patulibacter</taxon>
    </lineage>
</organism>
<dbReference type="PATRIC" id="fig|1097667.3.peg.3660"/>
<keyword evidence="4" id="KW-1185">Reference proteome</keyword>
<gene>
    <name evidence="3" type="ORF">PAI11_36910</name>
</gene>
<accession>H0EA18</accession>
<keyword evidence="2" id="KW-0472">Membrane</keyword>
<protein>
    <submittedName>
        <fullName evidence="3">Uncharacterized protein</fullName>
    </submittedName>
</protein>
<keyword evidence="2" id="KW-1133">Transmembrane helix</keyword>
<dbReference type="OrthoDB" id="3474409at2"/>
<feature type="compositionally biased region" description="Basic and acidic residues" evidence="1">
    <location>
        <begin position="199"/>
        <end position="216"/>
    </location>
</feature>
<dbReference type="EMBL" id="AGUD01000287">
    <property type="protein sequence ID" value="EHN09456.1"/>
    <property type="molecule type" value="Genomic_DNA"/>
</dbReference>
<feature type="transmembrane region" description="Helical" evidence="2">
    <location>
        <begin position="113"/>
        <end position="132"/>
    </location>
</feature>
<feature type="compositionally biased region" description="Basic and acidic residues" evidence="1">
    <location>
        <begin position="228"/>
        <end position="242"/>
    </location>
</feature>